<evidence type="ECO:0000256" key="5">
    <source>
        <dbReference type="ARBA" id="ARBA00023136"/>
    </source>
</evidence>
<dbReference type="OrthoDB" id="2126698at2759"/>
<feature type="transmembrane region" description="Helical" evidence="6">
    <location>
        <begin position="335"/>
        <end position="358"/>
    </location>
</feature>
<feature type="transmembrane region" description="Helical" evidence="6">
    <location>
        <begin position="438"/>
        <end position="459"/>
    </location>
</feature>
<dbReference type="GO" id="GO:0016020">
    <property type="term" value="C:membrane"/>
    <property type="evidence" value="ECO:0007669"/>
    <property type="project" value="UniProtKB-SubCell"/>
</dbReference>
<proteinExistence type="inferred from homology"/>
<evidence type="ECO:0000256" key="3">
    <source>
        <dbReference type="ARBA" id="ARBA00022692"/>
    </source>
</evidence>
<dbReference type="Pfam" id="PF01554">
    <property type="entry name" value="MatE"/>
    <property type="match status" value="2"/>
</dbReference>
<dbReference type="InterPro" id="IPR045069">
    <property type="entry name" value="MATE_euk"/>
</dbReference>
<keyword evidence="5 6" id="KW-0472">Membrane</keyword>
<name>A0A834YGU5_TETSI</name>
<feature type="transmembrane region" description="Helical" evidence="6">
    <location>
        <begin position="76"/>
        <end position="100"/>
    </location>
</feature>
<dbReference type="GO" id="GO:0042910">
    <property type="term" value="F:xenobiotic transmembrane transporter activity"/>
    <property type="evidence" value="ECO:0007669"/>
    <property type="project" value="InterPro"/>
</dbReference>
<evidence type="ECO:0000256" key="6">
    <source>
        <dbReference type="RuleBase" id="RU004914"/>
    </source>
</evidence>
<sequence>METPLLNGATNSESGKGDYPPITNFRDAKSMCWSETVKLWAITGPIAFNILCQYGLNSFTNIFAGHIGDVQLSAVAISLSVISTFSFGFLLGMGSALETLCGQAFGAGQIHMLGIYMQRSWIILFVTCIFILPLYVFATPVLKLLGQEDRIANLAGKFAIQCIPQMFALAFNFPTQKFLQAQSKVGVLAWISFVALLLHVGVLWLFVFVFGWGTSGAAAAYDLSAWGISIAQVVYVVVWCKDGWKGLSWLAFKEIWAFVRLSLASAVMLCLEIWYMMTIIVITGHLNNAVIAVGSLSICMNLNGWEAMLFVGINAAISVRVSNELGSGHPRAAKYCVFVTILESLLIGIFFMAIVMITKDYFAVIFTSSKVMQQAVARLAYLLGLTVVLNSVQPVISGVAVGGGWQALVAYINLACYYIFGLPLGFLLGYKFNFGVEGIWVGMICGTALQTLILLFIIWKTNWTKEVEQASERMRRWGGQSNEVDKI</sequence>
<evidence type="ECO:0000313" key="7">
    <source>
        <dbReference type="EMBL" id="KAF8379547.1"/>
    </source>
</evidence>
<feature type="transmembrane region" description="Helical" evidence="6">
    <location>
        <begin position="158"/>
        <end position="175"/>
    </location>
</feature>
<dbReference type="Proteomes" id="UP000655225">
    <property type="component" value="Unassembled WGS sequence"/>
</dbReference>
<feature type="transmembrane region" description="Helical" evidence="6">
    <location>
        <begin position="302"/>
        <end position="323"/>
    </location>
</feature>
<dbReference type="InterPro" id="IPR002528">
    <property type="entry name" value="MATE_fam"/>
</dbReference>
<comment type="caution">
    <text evidence="7">The sequence shown here is derived from an EMBL/GenBank/DDBJ whole genome shotgun (WGS) entry which is preliminary data.</text>
</comment>
<feature type="transmembrane region" description="Helical" evidence="6">
    <location>
        <begin position="218"/>
        <end position="240"/>
    </location>
</feature>
<dbReference type="NCBIfam" id="TIGR00797">
    <property type="entry name" value="matE"/>
    <property type="match status" value="1"/>
</dbReference>
<dbReference type="GO" id="GO:1990961">
    <property type="term" value="P:xenobiotic detoxification by transmembrane export across the plasma membrane"/>
    <property type="evidence" value="ECO:0007669"/>
    <property type="project" value="InterPro"/>
</dbReference>
<dbReference type="PANTHER" id="PTHR11206">
    <property type="entry name" value="MULTIDRUG RESISTANCE PROTEIN"/>
    <property type="match status" value="1"/>
</dbReference>
<keyword evidence="8" id="KW-1185">Reference proteome</keyword>
<comment type="subcellular location">
    <subcellularLocation>
        <location evidence="1">Membrane</location>
        <topology evidence="1">Multi-pass membrane protein</topology>
    </subcellularLocation>
</comment>
<reference evidence="7 8" key="1">
    <citation type="submission" date="2020-04" db="EMBL/GenBank/DDBJ databases">
        <title>Plant Genome Project.</title>
        <authorList>
            <person name="Zhang R.-G."/>
        </authorList>
    </citation>
    <scope>NUCLEOTIDE SEQUENCE [LARGE SCALE GENOMIC DNA]</scope>
    <source>
        <strain evidence="7">YNK0</strain>
        <tissue evidence="7">Leaf</tissue>
    </source>
</reference>
<organism evidence="7 8">
    <name type="scientific">Tetracentron sinense</name>
    <name type="common">Spur-leaf</name>
    <dbReference type="NCBI Taxonomy" id="13715"/>
    <lineage>
        <taxon>Eukaryota</taxon>
        <taxon>Viridiplantae</taxon>
        <taxon>Streptophyta</taxon>
        <taxon>Embryophyta</taxon>
        <taxon>Tracheophyta</taxon>
        <taxon>Spermatophyta</taxon>
        <taxon>Magnoliopsida</taxon>
        <taxon>Trochodendrales</taxon>
        <taxon>Trochodendraceae</taxon>
        <taxon>Tetracentron</taxon>
    </lineage>
</organism>
<evidence type="ECO:0000256" key="2">
    <source>
        <dbReference type="ARBA" id="ARBA00010199"/>
    </source>
</evidence>
<protein>
    <recommendedName>
        <fullName evidence="6">Protein DETOXIFICATION</fullName>
    </recommendedName>
    <alternativeName>
        <fullName evidence="6">Multidrug and toxic compound extrusion protein</fullName>
    </alternativeName>
</protein>
<feature type="transmembrane region" description="Helical" evidence="6">
    <location>
        <begin position="408"/>
        <end position="432"/>
    </location>
</feature>
<evidence type="ECO:0000313" key="8">
    <source>
        <dbReference type="Proteomes" id="UP000655225"/>
    </source>
</evidence>
<comment type="similarity">
    <text evidence="2 6">Belongs to the multi antimicrobial extrusion (MATE) (TC 2.A.66.1) family.</text>
</comment>
<dbReference type="EMBL" id="JABCRI010000022">
    <property type="protein sequence ID" value="KAF8379547.1"/>
    <property type="molecule type" value="Genomic_DNA"/>
</dbReference>
<keyword evidence="4 6" id="KW-1133">Transmembrane helix</keyword>
<evidence type="ECO:0000256" key="1">
    <source>
        <dbReference type="ARBA" id="ARBA00004141"/>
    </source>
</evidence>
<evidence type="ECO:0000256" key="4">
    <source>
        <dbReference type="ARBA" id="ARBA00022989"/>
    </source>
</evidence>
<accession>A0A834YGU5</accession>
<dbReference type="CDD" id="cd13132">
    <property type="entry name" value="MATE_eukaryotic"/>
    <property type="match status" value="1"/>
</dbReference>
<dbReference type="AlphaFoldDB" id="A0A834YGU5"/>
<dbReference type="OMA" id="AILMYMV"/>
<feature type="transmembrane region" description="Helical" evidence="6">
    <location>
        <begin position="261"/>
        <end position="282"/>
    </location>
</feature>
<keyword evidence="3 6" id="KW-0812">Transmembrane</keyword>
<dbReference type="GO" id="GO:0015297">
    <property type="term" value="F:antiporter activity"/>
    <property type="evidence" value="ECO:0007669"/>
    <property type="project" value="InterPro"/>
</dbReference>
<feature type="transmembrane region" description="Helical" evidence="6">
    <location>
        <begin position="378"/>
        <end position="401"/>
    </location>
</feature>
<feature type="transmembrane region" description="Helical" evidence="6">
    <location>
        <begin position="187"/>
        <end position="212"/>
    </location>
</feature>
<gene>
    <name evidence="7" type="ORF">HHK36_028987</name>
</gene>
<feature type="transmembrane region" description="Helical" evidence="6">
    <location>
        <begin position="121"/>
        <end position="138"/>
    </location>
</feature>